<protein>
    <submittedName>
        <fullName evidence="1">Uncharacterized protein</fullName>
    </submittedName>
</protein>
<dbReference type="Proteomes" id="UP000176944">
    <property type="component" value="Chromosome"/>
</dbReference>
<evidence type="ECO:0000313" key="1">
    <source>
        <dbReference type="EMBL" id="WAN68848.1"/>
    </source>
</evidence>
<proteinExistence type="predicted"/>
<name>A0A9Q9SSK8_MOOP1</name>
<dbReference type="AlphaFoldDB" id="A0A9Q9SSK8"/>
<reference evidence="1" key="1">
    <citation type="journal article" date="2017" name="Proc. Natl. Acad. Sci. U.S.A.">
        <title>Comparative genomics uncovers the prolific and distinctive metabolic potential of the cyanobacterial genus Moorea.</title>
        <authorList>
            <person name="Leao T."/>
            <person name="Castelao G."/>
            <person name="Korobeynikov A."/>
            <person name="Monroe E.A."/>
            <person name="Podell S."/>
            <person name="Glukhov E."/>
            <person name="Allen E.E."/>
            <person name="Gerwick W.H."/>
            <person name="Gerwick L."/>
        </authorList>
    </citation>
    <scope>NUCLEOTIDE SEQUENCE</scope>
    <source>
        <strain evidence="1">JHB</strain>
    </source>
</reference>
<dbReference type="EMBL" id="CP017708">
    <property type="protein sequence ID" value="WAN68848.1"/>
    <property type="molecule type" value="Genomic_DNA"/>
</dbReference>
<reference evidence="1" key="2">
    <citation type="submission" date="2022-10" db="EMBL/GenBank/DDBJ databases">
        <authorList>
            <person name="Ngo T.-E."/>
        </authorList>
    </citation>
    <scope>NUCLEOTIDE SEQUENCE</scope>
    <source>
        <strain evidence="1">JHB</strain>
    </source>
</reference>
<accession>A0A9Q9SSK8</accession>
<sequence length="47" mass="5781">MSVEPSLVKMTYSRSRFLYYQGYLHRAEGVDFYFPVYHVDWMFYQDG</sequence>
<organism evidence="1">
    <name type="scientific">Moorena producens (strain JHB)</name>
    <dbReference type="NCBI Taxonomy" id="1454205"/>
    <lineage>
        <taxon>Bacteria</taxon>
        <taxon>Bacillati</taxon>
        <taxon>Cyanobacteriota</taxon>
        <taxon>Cyanophyceae</taxon>
        <taxon>Coleofasciculales</taxon>
        <taxon>Coleofasciculaceae</taxon>
        <taxon>Moorena</taxon>
    </lineage>
</organism>
<gene>
    <name evidence="1" type="ORF">BJP36_41535</name>
</gene>